<organism evidence="1 2">
    <name type="scientific">Blepharisma stoltei</name>
    <dbReference type="NCBI Taxonomy" id="1481888"/>
    <lineage>
        <taxon>Eukaryota</taxon>
        <taxon>Sar</taxon>
        <taxon>Alveolata</taxon>
        <taxon>Ciliophora</taxon>
        <taxon>Postciliodesmatophora</taxon>
        <taxon>Heterotrichea</taxon>
        <taxon>Heterotrichida</taxon>
        <taxon>Blepharismidae</taxon>
        <taxon>Blepharisma</taxon>
    </lineage>
</organism>
<reference evidence="1" key="1">
    <citation type="submission" date="2021-09" db="EMBL/GenBank/DDBJ databases">
        <authorList>
            <consortium name="AG Swart"/>
            <person name="Singh M."/>
            <person name="Singh A."/>
            <person name="Seah K."/>
            <person name="Emmerich C."/>
        </authorList>
    </citation>
    <scope>NUCLEOTIDE SEQUENCE</scope>
    <source>
        <strain evidence="1">ATCC30299</strain>
    </source>
</reference>
<comment type="caution">
    <text evidence="1">The sequence shown here is derived from an EMBL/GenBank/DDBJ whole genome shotgun (WGS) entry which is preliminary data.</text>
</comment>
<accession>A0AAU9IXJ7</accession>
<dbReference type="Proteomes" id="UP001162131">
    <property type="component" value="Unassembled WGS sequence"/>
</dbReference>
<name>A0AAU9IXJ7_9CILI</name>
<evidence type="ECO:0008006" key="3">
    <source>
        <dbReference type="Google" id="ProtNLM"/>
    </source>
</evidence>
<keyword evidence="2" id="KW-1185">Reference proteome</keyword>
<sequence>MGCCEYRDNSRFQKPLTSLKRRSRKRNSHLEMCYQGSFKKEWDLEEDCNSDFILDKIPELVEEELYLRCVLNYVEKLLIRSDWSSYVSDDLMDLKMLEENDSYYCHIKLTFSALISTELILQTLNVPSRRVGWDNAIEEMTIIEGSQILDAEIDVIPYSESTFITYKRYVRKYKNAIASMSIEEVGNDLSSNQIIKQSPNVFLYLIEHQRRSTQIQFVIRKRMLQIQDNPEIAWRKIKKWARGYYQEILDSLK</sequence>
<evidence type="ECO:0000313" key="2">
    <source>
        <dbReference type="Proteomes" id="UP001162131"/>
    </source>
</evidence>
<dbReference type="AlphaFoldDB" id="A0AAU9IXJ7"/>
<proteinExistence type="predicted"/>
<evidence type="ECO:0000313" key="1">
    <source>
        <dbReference type="EMBL" id="CAG9316860.1"/>
    </source>
</evidence>
<dbReference type="EMBL" id="CAJZBQ010000017">
    <property type="protein sequence ID" value="CAG9316860.1"/>
    <property type="molecule type" value="Genomic_DNA"/>
</dbReference>
<protein>
    <recommendedName>
        <fullName evidence="3">START domain-containing protein</fullName>
    </recommendedName>
</protein>
<gene>
    <name evidence="1" type="ORF">BSTOLATCC_MIC17493</name>
</gene>